<evidence type="ECO:0000256" key="7">
    <source>
        <dbReference type="SAM" id="MobiDB-lite"/>
    </source>
</evidence>
<dbReference type="InterPro" id="IPR003856">
    <property type="entry name" value="LPS_length_determ_N"/>
</dbReference>
<evidence type="ECO:0000256" key="8">
    <source>
        <dbReference type="SAM" id="Phobius"/>
    </source>
</evidence>
<dbReference type="Pfam" id="PF02706">
    <property type="entry name" value="Wzz"/>
    <property type="match status" value="1"/>
</dbReference>
<dbReference type="PANTHER" id="PTHR32309:SF31">
    <property type="entry name" value="CAPSULAR EXOPOLYSACCHARIDE FAMILY"/>
    <property type="match status" value="1"/>
</dbReference>
<evidence type="ECO:0000256" key="6">
    <source>
        <dbReference type="ARBA" id="ARBA00023136"/>
    </source>
</evidence>
<protein>
    <submittedName>
        <fullName evidence="10">Wzz/FepE/Etk N-terminal domain-containing protein</fullName>
    </submittedName>
</protein>
<dbReference type="RefSeq" id="WP_348788997.1">
    <property type="nucleotide sequence ID" value="NZ_CP157390.1"/>
</dbReference>
<evidence type="ECO:0000256" key="1">
    <source>
        <dbReference type="ARBA" id="ARBA00004651"/>
    </source>
</evidence>
<keyword evidence="5 8" id="KW-1133">Transmembrane helix</keyword>
<comment type="subcellular location">
    <subcellularLocation>
        <location evidence="1">Cell membrane</location>
        <topology evidence="1">Multi-pass membrane protein</topology>
    </subcellularLocation>
</comment>
<dbReference type="InterPro" id="IPR050445">
    <property type="entry name" value="Bact_polysacc_biosynth/exp"/>
</dbReference>
<dbReference type="Gene3D" id="3.40.50.300">
    <property type="entry name" value="P-loop containing nucleotide triphosphate hydrolases"/>
    <property type="match status" value="1"/>
</dbReference>
<evidence type="ECO:0000256" key="3">
    <source>
        <dbReference type="ARBA" id="ARBA00022475"/>
    </source>
</evidence>
<feature type="compositionally biased region" description="Basic residues" evidence="7">
    <location>
        <begin position="449"/>
        <end position="458"/>
    </location>
</feature>
<evidence type="ECO:0000256" key="2">
    <source>
        <dbReference type="ARBA" id="ARBA00006683"/>
    </source>
</evidence>
<dbReference type="InterPro" id="IPR027417">
    <property type="entry name" value="P-loop_NTPase"/>
</dbReference>
<keyword evidence="6 8" id="KW-0472">Membrane</keyword>
<keyword evidence="4 8" id="KW-0812">Transmembrane</keyword>
<feature type="compositionally biased region" description="Polar residues" evidence="7">
    <location>
        <begin position="470"/>
        <end position="479"/>
    </location>
</feature>
<name>A0AAU7GEJ2_9MICO</name>
<evidence type="ECO:0000259" key="9">
    <source>
        <dbReference type="Pfam" id="PF02706"/>
    </source>
</evidence>
<evidence type="ECO:0000256" key="5">
    <source>
        <dbReference type="ARBA" id="ARBA00022989"/>
    </source>
</evidence>
<reference evidence="10" key="1">
    <citation type="submission" date="2024-05" db="EMBL/GenBank/DDBJ databases">
        <title>The Natural Products Discovery Center: Release of the First 8490 Sequenced Strains for Exploring Actinobacteria Biosynthetic Diversity.</title>
        <authorList>
            <person name="Kalkreuter E."/>
            <person name="Kautsar S.A."/>
            <person name="Yang D."/>
            <person name="Bader C.D."/>
            <person name="Teijaro C.N."/>
            <person name="Fluegel L."/>
            <person name="Davis C.M."/>
            <person name="Simpson J.R."/>
            <person name="Lauterbach L."/>
            <person name="Steele A.D."/>
            <person name="Gui C."/>
            <person name="Meng S."/>
            <person name="Li G."/>
            <person name="Viehrig K."/>
            <person name="Ye F."/>
            <person name="Su P."/>
            <person name="Kiefer A.F."/>
            <person name="Nichols A."/>
            <person name="Cepeda A.J."/>
            <person name="Yan W."/>
            <person name="Fan B."/>
            <person name="Jiang Y."/>
            <person name="Adhikari A."/>
            <person name="Zheng C.-J."/>
            <person name="Schuster L."/>
            <person name="Cowan T.M."/>
            <person name="Smanski M.J."/>
            <person name="Chevrette M.G."/>
            <person name="de Carvalho L.P.S."/>
            <person name="Shen B."/>
        </authorList>
    </citation>
    <scope>NUCLEOTIDE SEQUENCE</scope>
    <source>
        <strain evidence="10">NPDC080035</strain>
    </source>
</reference>
<dbReference type="PANTHER" id="PTHR32309">
    <property type="entry name" value="TYROSINE-PROTEIN KINASE"/>
    <property type="match status" value="1"/>
</dbReference>
<evidence type="ECO:0000313" key="10">
    <source>
        <dbReference type="EMBL" id="XBM49077.1"/>
    </source>
</evidence>
<proteinExistence type="inferred from homology"/>
<feature type="region of interest" description="Disordered" evidence="7">
    <location>
        <begin position="449"/>
        <end position="479"/>
    </location>
</feature>
<gene>
    <name evidence="10" type="ORF">AAME72_04275</name>
</gene>
<dbReference type="GO" id="GO:0004713">
    <property type="term" value="F:protein tyrosine kinase activity"/>
    <property type="evidence" value="ECO:0007669"/>
    <property type="project" value="TreeGrafter"/>
</dbReference>
<dbReference type="EMBL" id="CP157390">
    <property type="protein sequence ID" value="XBM49077.1"/>
    <property type="molecule type" value="Genomic_DNA"/>
</dbReference>
<sequence>MDLGGYLKVFRERWLAIALCLLLGIGTAAAVTVSTAPTYQANALLFLKVTSDSGSLFDRSQFSVQRVKSYPDLVDSPDVLRPVISDLHLDTTPEALATSVSATNPIDTVALRVTALSADAKQAAAIANAVSSELSQEVARLEAASSSAKASSSVQLVLTVPAVTPSKPLSPNRTLNLVIGAASGLAAGLILAILLSLADRRLRTSADVRKIGGLPLVGQLPRRKRGWEGLLRRPRAGDAVSAYSEVLTNIGLLSAGRLPRILTLIPAGGHGAAKDSRVQLAVAAESSGRKTLVLEADVASARSLPADARLSEVGLATVLDGEASLADAIVDSTSGTAILPVGRHSRLPMRDAVATRISGILSELEESFALIVMQSTHGARPIDIELATQDADTVVLVTEYAKTRPSDVSRLLAQLELSNVRPLGVLMTGVPRWRRIVVAQTWLPNDARTRHKKSRLRTVAHTDRQPSDFPGTQNQESLA</sequence>
<accession>A0AAU7GEJ2</accession>
<dbReference type="GO" id="GO:0005886">
    <property type="term" value="C:plasma membrane"/>
    <property type="evidence" value="ECO:0007669"/>
    <property type="project" value="UniProtKB-SubCell"/>
</dbReference>
<dbReference type="AlphaFoldDB" id="A0AAU7GEJ2"/>
<comment type="similarity">
    <text evidence="2">Belongs to the CpsC/CapA family.</text>
</comment>
<feature type="domain" description="Polysaccharide chain length determinant N-terminal" evidence="9">
    <location>
        <begin position="1"/>
        <end position="87"/>
    </location>
</feature>
<keyword evidence="3" id="KW-1003">Cell membrane</keyword>
<feature type="transmembrane region" description="Helical" evidence="8">
    <location>
        <begin position="175"/>
        <end position="197"/>
    </location>
</feature>
<organism evidence="10">
    <name type="scientific">Leifsonia sp. NPDC080035</name>
    <dbReference type="NCBI Taxonomy" id="3143936"/>
    <lineage>
        <taxon>Bacteria</taxon>
        <taxon>Bacillati</taxon>
        <taxon>Actinomycetota</taxon>
        <taxon>Actinomycetes</taxon>
        <taxon>Micrococcales</taxon>
        <taxon>Microbacteriaceae</taxon>
        <taxon>Leifsonia</taxon>
    </lineage>
</organism>
<evidence type="ECO:0000256" key="4">
    <source>
        <dbReference type="ARBA" id="ARBA00022692"/>
    </source>
</evidence>
<dbReference type="SUPFAM" id="SSF52540">
    <property type="entry name" value="P-loop containing nucleoside triphosphate hydrolases"/>
    <property type="match status" value="1"/>
</dbReference>